<protein>
    <submittedName>
        <fullName evidence="1">Glycine reductase</fullName>
    </submittedName>
</protein>
<sequence length="63" mass="6686">AQISGIDIMDLDDAALELMRNGIYAEAGMGCTGPIILVNDANKEKAIVILGENEYIAVEKTSC</sequence>
<feature type="non-terminal residue" evidence="1">
    <location>
        <position position="1"/>
    </location>
</feature>
<proteinExistence type="predicted"/>
<comment type="caution">
    <text evidence="1">The sequence shown here is derived from an EMBL/GenBank/DDBJ whole genome shotgun (WGS) entry which is preliminary data.</text>
</comment>
<name>A0ABX9KCN2_9FUSO</name>
<dbReference type="Proteomes" id="UP000263486">
    <property type="component" value="Unassembled WGS sequence"/>
</dbReference>
<keyword evidence="2" id="KW-1185">Reference proteome</keyword>
<reference evidence="1 2" key="1">
    <citation type="submission" date="2018-08" db="EMBL/GenBank/DDBJ databases">
        <title>Draft genome sequence of Psychrilyobacter sp. strain SD5 isolated from Black Sea water.</title>
        <authorList>
            <person name="Yadav S."/>
            <person name="Villanueva L."/>
            <person name="Damste J.S.S."/>
        </authorList>
    </citation>
    <scope>NUCLEOTIDE SEQUENCE [LARGE SCALE GENOMIC DNA]</scope>
    <source>
        <strain evidence="1 2">SD5</strain>
    </source>
</reference>
<gene>
    <name evidence="1" type="ORF">DYH56_15635</name>
</gene>
<accession>A0ABX9KCN2</accession>
<organism evidence="1 2">
    <name type="scientific">Psychrilyobacter piezotolerans</name>
    <dbReference type="NCBI Taxonomy" id="2293438"/>
    <lineage>
        <taxon>Bacteria</taxon>
        <taxon>Fusobacteriati</taxon>
        <taxon>Fusobacteriota</taxon>
        <taxon>Fusobacteriia</taxon>
        <taxon>Fusobacteriales</taxon>
        <taxon>Fusobacteriaceae</taxon>
        <taxon>Psychrilyobacter</taxon>
    </lineage>
</organism>
<evidence type="ECO:0000313" key="2">
    <source>
        <dbReference type="Proteomes" id="UP000263486"/>
    </source>
</evidence>
<dbReference type="EMBL" id="QUAJ01000067">
    <property type="protein sequence ID" value="REI39234.1"/>
    <property type="molecule type" value="Genomic_DNA"/>
</dbReference>
<evidence type="ECO:0000313" key="1">
    <source>
        <dbReference type="EMBL" id="REI39234.1"/>
    </source>
</evidence>